<sequence length="72" mass="8232">MESLTWLDQLEPSNEAEWLVLARKKLGLTQGELSIKTKYSAITISKIENGKSSMTPYFKQQMSVLLKEKEVI</sequence>
<dbReference type="InterPro" id="IPR001387">
    <property type="entry name" value="Cro/C1-type_HTH"/>
</dbReference>
<dbReference type="CDD" id="cd00093">
    <property type="entry name" value="HTH_XRE"/>
    <property type="match status" value="1"/>
</dbReference>
<dbReference type="PROSITE" id="PS50943">
    <property type="entry name" value="HTH_CROC1"/>
    <property type="match status" value="1"/>
</dbReference>
<dbReference type="AlphaFoldDB" id="A0A075R3P7"/>
<accession>A0A075R3P7</accession>
<proteinExistence type="predicted"/>
<feature type="domain" description="HTH cro/C1-type" evidence="1">
    <location>
        <begin position="19"/>
        <end position="53"/>
    </location>
</feature>
<dbReference type="Pfam" id="PF01381">
    <property type="entry name" value="HTH_3"/>
    <property type="match status" value="1"/>
</dbReference>
<evidence type="ECO:0000313" key="2">
    <source>
        <dbReference type="EMBL" id="AIG26111.1"/>
    </source>
</evidence>
<dbReference type="STRING" id="1042163.BRLA_c017880"/>
<dbReference type="SMART" id="SM00530">
    <property type="entry name" value="HTH_XRE"/>
    <property type="match status" value="1"/>
</dbReference>
<dbReference type="Proteomes" id="UP000005850">
    <property type="component" value="Chromosome"/>
</dbReference>
<protein>
    <submittedName>
        <fullName evidence="2">Transcriptional regulator, y4mF family</fullName>
    </submittedName>
</protein>
<dbReference type="Gene3D" id="1.10.260.40">
    <property type="entry name" value="lambda repressor-like DNA-binding domains"/>
    <property type="match status" value="1"/>
</dbReference>
<dbReference type="HOGENOM" id="CLU_2714478_0_0_9"/>
<dbReference type="RefSeq" id="WP_003337757.1">
    <property type="nucleotide sequence ID" value="NZ_CP007806.1"/>
</dbReference>
<dbReference type="SUPFAM" id="SSF47413">
    <property type="entry name" value="lambda repressor-like DNA-binding domains"/>
    <property type="match status" value="1"/>
</dbReference>
<reference evidence="2 3" key="1">
    <citation type="journal article" date="2011" name="J. Bacteriol.">
        <title>Genome sequence of Brevibacillus laterosporus LMG 15441, a pathogen of invertebrates.</title>
        <authorList>
            <person name="Djukic M."/>
            <person name="Poehlein A."/>
            <person name="Thurmer A."/>
            <person name="Daniel R."/>
        </authorList>
    </citation>
    <scope>NUCLEOTIDE SEQUENCE [LARGE SCALE GENOMIC DNA]</scope>
    <source>
        <strain evidence="2 3">LMG 15441</strain>
    </source>
</reference>
<gene>
    <name evidence="2" type="ORF">BRLA_c017880</name>
</gene>
<evidence type="ECO:0000259" key="1">
    <source>
        <dbReference type="PROSITE" id="PS50943"/>
    </source>
</evidence>
<dbReference type="KEGG" id="blr:BRLA_c017880"/>
<keyword evidence="3" id="KW-1185">Reference proteome</keyword>
<evidence type="ECO:0000313" key="3">
    <source>
        <dbReference type="Proteomes" id="UP000005850"/>
    </source>
</evidence>
<dbReference type="InterPro" id="IPR010982">
    <property type="entry name" value="Lambda_DNA-bd_dom_sf"/>
</dbReference>
<dbReference type="GO" id="GO:0003677">
    <property type="term" value="F:DNA binding"/>
    <property type="evidence" value="ECO:0007669"/>
    <property type="project" value="InterPro"/>
</dbReference>
<organism evidence="2 3">
    <name type="scientific">Brevibacillus laterosporus LMG 15441</name>
    <dbReference type="NCBI Taxonomy" id="1042163"/>
    <lineage>
        <taxon>Bacteria</taxon>
        <taxon>Bacillati</taxon>
        <taxon>Bacillota</taxon>
        <taxon>Bacilli</taxon>
        <taxon>Bacillales</taxon>
        <taxon>Paenibacillaceae</taxon>
        <taxon>Brevibacillus</taxon>
    </lineage>
</organism>
<dbReference type="EMBL" id="CP007806">
    <property type="protein sequence ID" value="AIG26111.1"/>
    <property type="molecule type" value="Genomic_DNA"/>
</dbReference>
<name>A0A075R3P7_BRELA</name>